<accession>A0ABT7J272</accession>
<proteinExistence type="predicted"/>
<organism evidence="1 2">
    <name type="scientific">Streptomyces fuscus</name>
    <dbReference type="NCBI Taxonomy" id="3048495"/>
    <lineage>
        <taxon>Bacteria</taxon>
        <taxon>Bacillati</taxon>
        <taxon>Actinomycetota</taxon>
        <taxon>Actinomycetes</taxon>
        <taxon>Kitasatosporales</taxon>
        <taxon>Streptomycetaceae</taxon>
        <taxon>Streptomyces</taxon>
    </lineage>
</organism>
<dbReference type="EMBL" id="JASJUS010000013">
    <property type="protein sequence ID" value="MDL2077852.1"/>
    <property type="molecule type" value="Genomic_DNA"/>
</dbReference>
<dbReference type="RefSeq" id="WP_141689465.1">
    <property type="nucleotide sequence ID" value="NZ_JASJUS010000013.1"/>
</dbReference>
<dbReference type="Proteomes" id="UP001241926">
    <property type="component" value="Unassembled WGS sequence"/>
</dbReference>
<keyword evidence="2" id="KW-1185">Reference proteome</keyword>
<sequence>MRLVEWDREFRVWAYGVGYSRLLIRSAPRFDSDERIEVLFSNVKHMNISADMPHLEIDRADSKEELKGAGIPEPSSPHTVFILNSGAGYVIATQCDWHADREWIDAPSYFAPFRGVK</sequence>
<evidence type="ECO:0000313" key="2">
    <source>
        <dbReference type="Proteomes" id="UP001241926"/>
    </source>
</evidence>
<evidence type="ECO:0000313" key="1">
    <source>
        <dbReference type="EMBL" id="MDL2077852.1"/>
    </source>
</evidence>
<protein>
    <submittedName>
        <fullName evidence="1">Uncharacterized protein</fullName>
    </submittedName>
</protein>
<name>A0ABT7J272_9ACTN</name>
<comment type="caution">
    <text evidence="1">The sequence shown here is derived from an EMBL/GenBank/DDBJ whole genome shotgun (WGS) entry which is preliminary data.</text>
</comment>
<gene>
    <name evidence="1" type="ORF">QNN03_15550</name>
</gene>
<reference evidence="1 2" key="1">
    <citation type="submission" date="2023-05" db="EMBL/GenBank/DDBJ databases">
        <title>Streptomyces fuscus sp. nov., a brown-black pigment producing actinomyces isolated from dry sand of Sea duck farm.</title>
        <authorList>
            <person name="Xie J."/>
            <person name="Shen N."/>
        </authorList>
    </citation>
    <scope>NUCLEOTIDE SEQUENCE [LARGE SCALE GENOMIC DNA]</scope>
    <source>
        <strain evidence="1 2">GXMU-J15</strain>
    </source>
</reference>